<dbReference type="InterPro" id="IPR037066">
    <property type="entry name" value="Plug_dom_sf"/>
</dbReference>
<keyword evidence="6 7" id="KW-0998">Cell outer membrane</keyword>
<dbReference type="GO" id="GO:0044718">
    <property type="term" value="P:siderophore transmembrane transport"/>
    <property type="evidence" value="ECO:0007669"/>
    <property type="project" value="TreeGrafter"/>
</dbReference>
<dbReference type="InterPro" id="IPR023997">
    <property type="entry name" value="TonB-dep_OMP_SusC/RagA_CS"/>
</dbReference>
<evidence type="ECO:0000256" key="6">
    <source>
        <dbReference type="ARBA" id="ARBA00023237"/>
    </source>
</evidence>
<reference evidence="10 11" key="1">
    <citation type="submission" date="2014-07" db="EMBL/GenBank/DDBJ databases">
        <title>Genome of Chryseobacterium luteum DSM 18605.</title>
        <authorList>
            <person name="Stropko S.J."/>
            <person name="Pipes S.E."/>
            <person name="Newman J.D."/>
        </authorList>
    </citation>
    <scope>NUCLEOTIDE SEQUENCE [LARGE SCALE GENOMIC DNA]</scope>
    <source>
        <strain evidence="10 11">DSM 18605</strain>
    </source>
</reference>
<sequence length="1030" mass="112371">MKKLTTSLLVLVLSSSIAVAQAQEKNDTIKTKEIEGVVVTALGIKREKKALGYASQEIKGDVLREGANTGNLSSQMAGKAAGVQVVTSSNFGGASSVVIRGMKSIGGNNQALFVVDGVPISNNNSTISSSYTIFDGGNSISDLNPNDIESINVLKGAAASALYGERASSGVVVITTKKGRSKKNNEWGVTLTSEYQHGEIDKSTFAKYQNKYGAGYGGSSFLDRDINGDGIDDQVVGTNNDASVGTAFDPNLMVYQWYSLYPNLPGYHQATPWVAGKHTPVDFFQSAQTTSNSVTIEKGNENSSVLINYNNFLTTGVLPNSDQKKNTISAKFDYKVTDKLTATVYSSLTMQNTVGRNATGYNDNIIGGFRQWWQTNVDMYQLRDAYFNSGGQNISWNPNGYSSPSSFLSPAFWNNPYFDRYQNYQSDRRTRFFGYGMLNYKFSNSVSVTGRVSSDFSNQKTEVRKAVGSHAEAFGIVSGIPTALNPQPNASSGYYLSNLYSNEINFDLFANYNKKFDNEINIGAVLGTSVRRNTLETTDASTQPDGTGAGLIVPGLYAIRNSAGQVVPTQEYSATFTLPRAYGQFSLGYQDTYFLEATGSVDKSSNLPSGNNVYFYPSVSGSVVLSNLVKQDWLSFLKVRGNWAQVGKTTDNYRLIDTYNIRGLYGNTPIVDPNSYKNNPGLKPERSTEVEVGMEARFLNNRVGFDVSLYKTNSKDQILLVPISGASGYTSKWYNAGELENKGIEVQLNLVPIKSSNFKWDMNWNWAINKNKVLSLNEGIKNLQLGRGVNDVTFNAPVGEAYGQIWGTDFVYSPDGQKVINPETGNYEMTASKTNVIGNIMPQYTWSVRNSISYKAFTFTFLIDGQQGGSVFSADMLYGTDTGLYPETLAIREPGVVLPGVVMQNGQYVQNNVPLSADNSPSETGSLLASGNYPAKQFVYDASFIKLREAAIYFDIPKSLYANTFITGMKFGIFGRNLWIIHKNLPYADPEAGYTGGSALGVQGANLSRGYSIGAMPTTRTFGANFTVNF</sequence>
<comment type="similarity">
    <text evidence="7">Belongs to the TonB-dependent receptor family.</text>
</comment>
<comment type="subcellular location">
    <subcellularLocation>
        <location evidence="1 7">Cell outer membrane</location>
        <topology evidence="1 7">Multi-pass membrane protein</topology>
    </subcellularLocation>
</comment>
<feature type="signal peptide" evidence="8">
    <location>
        <begin position="1"/>
        <end position="22"/>
    </location>
</feature>
<keyword evidence="4 7" id="KW-0812">Transmembrane</keyword>
<dbReference type="Pfam" id="PF07715">
    <property type="entry name" value="Plug"/>
    <property type="match status" value="1"/>
</dbReference>
<gene>
    <name evidence="10" type="ORF">IX38_04820</name>
</gene>
<evidence type="ECO:0000256" key="1">
    <source>
        <dbReference type="ARBA" id="ARBA00004571"/>
    </source>
</evidence>
<dbReference type="RefSeq" id="WP_034702232.1">
    <property type="nucleotide sequence ID" value="NZ_JPRO01000002.1"/>
</dbReference>
<dbReference type="AlphaFoldDB" id="A0A085ZWE5"/>
<keyword evidence="11" id="KW-1185">Reference proteome</keyword>
<proteinExistence type="inferred from homology"/>
<dbReference type="STRING" id="421531.IX38_04820"/>
<evidence type="ECO:0000259" key="9">
    <source>
        <dbReference type="Pfam" id="PF07715"/>
    </source>
</evidence>
<dbReference type="Proteomes" id="UP000028703">
    <property type="component" value="Unassembled WGS sequence"/>
</dbReference>
<evidence type="ECO:0000256" key="8">
    <source>
        <dbReference type="SAM" id="SignalP"/>
    </source>
</evidence>
<keyword evidence="3 7" id="KW-1134">Transmembrane beta strand</keyword>
<keyword evidence="5 7" id="KW-0472">Membrane</keyword>
<dbReference type="Gene3D" id="2.170.130.10">
    <property type="entry name" value="TonB-dependent receptor, plug domain"/>
    <property type="match status" value="1"/>
</dbReference>
<dbReference type="InterPro" id="IPR039426">
    <property type="entry name" value="TonB-dep_rcpt-like"/>
</dbReference>
<dbReference type="GO" id="GO:0015344">
    <property type="term" value="F:siderophore uptake transmembrane transporter activity"/>
    <property type="evidence" value="ECO:0007669"/>
    <property type="project" value="TreeGrafter"/>
</dbReference>
<dbReference type="eggNOG" id="COG4206">
    <property type="taxonomic scope" value="Bacteria"/>
</dbReference>
<evidence type="ECO:0000256" key="2">
    <source>
        <dbReference type="ARBA" id="ARBA00022448"/>
    </source>
</evidence>
<dbReference type="OrthoDB" id="9768177at2"/>
<protein>
    <recommendedName>
        <fullName evidence="9">TonB-dependent receptor plug domain-containing protein</fullName>
    </recommendedName>
</protein>
<evidence type="ECO:0000256" key="3">
    <source>
        <dbReference type="ARBA" id="ARBA00022452"/>
    </source>
</evidence>
<evidence type="ECO:0000313" key="11">
    <source>
        <dbReference type="Proteomes" id="UP000028703"/>
    </source>
</evidence>
<dbReference type="PANTHER" id="PTHR30069">
    <property type="entry name" value="TONB-DEPENDENT OUTER MEMBRANE RECEPTOR"/>
    <property type="match status" value="1"/>
</dbReference>
<keyword evidence="2 7" id="KW-0813">Transport</keyword>
<accession>A0A085ZWE5</accession>
<name>A0A085ZWE5_9FLAO</name>
<dbReference type="NCBIfam" id="TIGR04056">
    <property type="entry name" value="OMP_RagA_SusC"/>
    <property type="match status" value="1"/>
</dbReference>
<dbReference type="SUPFAM" id="SSF56935">
    <property type="entry name" value="Porins"/>
    <property type="match status" value="1"/>
</dbReference>
<feature type="domain" description="TonB-dependent receptor plug" evidence="9">
    <location>
        <begin position="53"/>
        <end position="171"/>
    </location>
</feature>
<comment type="caution">
    <text evidence="10">The sequence shown here is derived from an EMBL/GenBank/DDBJ whole genome shotgun (WGS) entry which is preliminary data.</text>
</comment>
<evidence type="ECO:0000256" key="5">
    <source>
        <dbReference type="ARBA" id="ARBA00023136"/>
    </source>
</evidence>
<dbReference type="GO" id="GO:0009279">
    <property type="term" value="C:cell outer membrane"/>
    <property type="evidence" value="ECO:0007669"/>
    <property type="project" value="UniProtKB-SubCell"/>
</dbReference>
<dbReference type="InterPro" id="IPR036942">
    <property type="entry name" value="Beta-barrel_TonB_sf"/>
</dbReference>
<dbReference type="NCBIfam" id="TIGR04057">
    <property type="entry name" value="SusC_RagA_signa"/>
    <property type="match status" value="1"/>
</dbReference>
<evidence type="ECO:0000313" key="10">
    <source>
        <dbReference type="EMBL" id="KFF08759.1"/>
    </source>
</evidence>
<evidence type="ECO:0000256" key="7">
    <source>
        <dbReference type="PROSITE-ProRule" id="PRU01360"/>
    </source>
</evidence>
<dbReference type="EMBL" id="JPRO01000002">
    <property type="protein sequence ID" value="KFF08759.1"/>
    <property type="molecule type" value="Genomic_DNA"/>
</dbReference>
<dbReference type="PANTHER" id="PTHR30069:SF28">
    <property type="entry name" value="TONB-DEPENDENT RECEPTOR YNCD-RELATED"/>
    <property type="match status" value="1"/>
</dbReference>
<dbReference type="PROSITE" id="PS52016">
    <property type="entry name" value="TONB_DEPENDENT_REC_3"/>
    <property type="match status" value="1"/>
</dbReference>
<dbReference type="InterPro" id="IPR023996">
    <property type="entry name" value="TonB-dep_OMP_SusC/RagA"/>
</dbReference>
<evidence type="ECO:0000256" key="4">
    <source>
        <dbReference type="ARBA" id="ARBA00022692"/>
    </source>
</evidence>
<keyword evidence="8" id="KW-0732">Signal</keyword>
<organism evidence="10 11">
    <name type="scientific">Chryseobacterium luteum</name>
    <dbReference type="NCBI Taxonomy" id="421531"/>
    <lineage>
        <taxon>Bacteria</taxon>
        <taxon>Pseudomonadati</taxon>
        <taxon>Bacteroidota</taxon>
        <taxon>Flavobacteriia</taxon>
        <taxon>Flavobacteriales</taxon>
        <taxon>Weeksellaceae</taxon>
        <taxon>Chryseobacterium group</taxon>
        <taxon>Chryseobacterium</taxon>
    </lineage>
</organism>
<feature type="chain" id="PRO_5001801919" description="TonB-dependent receptor plug domain-containing protein" evidence="8">
    <location>
        <begin position="23"/>
        <end position="1030"/>
    </location>
</feature>
<dbReference type="Gene3D" id="2.40.170.20">
    <property type="entry name" value="TonB-dependent receptor, beta-barrel domain"/>
    <property type="match status" value="1"/>
</dbReference>
<dbReference type="InterPro" id="IPR012910">
    <property type="entry name" value="Plug_dom"/>
</dbReference>